<keyword evidence="1" id="KW-0472">Membrane</keyword>
<dbReference type="AlphaFoldDB" id="A0A0A7KK16"/>
<reference evidence="3" key="1">
    <citation type="submission" date="2014-11" db="EMBL/GenBank/DDBJ databases">
        <title>Hymenobacter sp. DG25B genome submission.</title>
        <authorList>
            <person name="Jung H.-Y."/>
            <person name="Kim M.K."/>
            <person name="Srinivasan S."/>
            <person name="Lim S."/>
        </authorList>
    </citation>
    <scope>NUCLEOTIDE SEQUENCE [LARGE SCALE GENOMIC DNA]</scope>
    <source>
        <strain evidence="3">DY59</strain>
    </source>
</reference>
<evidence type="ECO:0000256" key="1">
    <source>
        <dbReference type="SAM" id="Phobius"/>
    </source>
</evidence>
<proteinExistence type="predicted"/>
<protein>
    <submittedName>
        <fullName evidence="2">Uncharacterized protein</fullName>
    </submittedName>
</protein>
<dbReference type="Proteomes" id="UP000030634">
    <property type="component" value="Chromosome"/>
</dbReference>
<keyword evidence="1" id="KW-1133">Transmembrane helix</keyword>
<evidence type="ECO:0000313" key="2">
    <source>
        <dbReference type="EMBL" id="AIZ44868.1"/>
    </source>
</evidence>
<dbReference type="HOGENOM" id="CLU_1150383_0_0_0"/>
<feature type="transmembrane region" description="Helical" evidence="1">
    <location>
        <begin position="28"/>
        <end position="50"/>
    </location>
</feature>
<dbReference type="EMBL" id="CP010028">
    <property type="protein sequence ID" value="AIZ44868.1"/>
    <property type="molecule type" value="Genomic_DNA"/>
</dbReference>
<dbReference type="KEGG" id="dsw:QR90_06755"/>
<name>A0A0A7KK16_9DEIO</name>
<gene>
    <name evidence="2" type="ORF">QR90_06755</name>
</gene>
<dbReference type="RefSeq" id="WP_039683283.1">
    <property type="nucleotide sequence ID" value="NZ_CP010028.1"/>
</dbReference>
<evidence type="ECO:0000313" key="3">
    <source>
        <dbReference type="Proteomes" id="UP000030634"/>
    </source>
</evidence>
<organism evidence="2 3">
    <name type="scientific">Deinococcus radiopugnans</name>
    <dbReference type="NCBI Taxonomy" id="57497"/>
    <lineage>
        <taxon>Bacteria</taxon>
        <taxon>Thermotogati</taxon>
        <taxon>Deinococcota</taxon>
        <taxon>Deinococci</taxon>
        <taxon>Deinococcales</taxon>
        <taxon>Deinococcaceae</taxon>
        <taxon>Deinococcus</taxon>
    </lineage>
</organism>
<accession>A0A0A7KK16</accession>
<sequence length="241" mass="25214">MTLISKLPAALPRDNTPKTYSGTALRTFLLSAGATILIPSLVITNTAIVAKDATTMQLSSASDVTIPAGTVLTFGTTDVTVTGDEELTTVASAVTIAAAPAGVPANATAEYSNMIEVPVAEESNPSITDSEETIQVHGRYTPVRSVNGKDMTATLRTIAAIDDPVIKRLTVKGFEVSPNNVERIVWLYPDGFAVLATVNIGAPMRQSAPGNTQRVQFTANLSGGLAWTDVNEATPVWNVVG</sequence>
<keyword evidence="1" id="KW-0812">Transmembrane</keyword>